<keyword evidence="5 7" id="KW-0175">Coiled coil</keyword>
<evidence type="ECO:0000256" key="8">
    <source>
        <dbReference type="SAM" id="MobiDB-lite"/>
    </source>
</evidence>
<feature type="region of interest" description="Disordered" evidence="8">
    <location>
        <begin position="1"/>
        <end position="20"/>
    </location>
</feature>
<dbReference type="NCBIfam" id="TIGR02168">
    <property type="entry name" value="SMC_prok_B"/>
    <property type="match status" value="1"/>
</dbReference>
<evidence type="ECO:0000256" key="4">
    <source>
        <dbReference type="ARBA" id="ARBA00022840"/>
    </source>
</evidence>
<dbReference type="Pfam" id="PF06470">
    <property type="entry name" value="SMC_hinge"/>
    <property type="match status" value="1"/>
</dbReference>
<dbReference type="GO" id="GO:0005737">
    <property type="term" value="C:cytoplasm"/>
    <property type="evidence" value="ECO:0007669"/>
    <property type="project" value="UniProtKB-SubCell"/>
</dbReference>
<organism evidence="10 11">
    <name type="scientific">Kyrpidia spormannii</name>
    <dbReference type="NCBI Taxonomy" id="2055160"/>
    <lineage>
        <taxon>Bacteria</taxon>
        <taxon>Bacillati</taxon>
        <taxon>Bacillota</taxon>
        <taxon>Bacilli</taxon>
        <taxon>Bacillales</taxon>
        <taxon>Alicyclobacillaceae</taxon>
        <taxon>Kyrpidia</taxon>
    </lineage>
</organism>
<sequence>MIRVEGDHPAGSRFRPRHDDPQFSDRVWHACFNRSIEDDSDNVSRREANLGRRIDLVTGVGDSADQLGNLRVPRGVAEDFAGPGIPDLDVGAVRAGGVSIRLNQDTTKEQESEPPQPGFSPVLTVVSHSGRPLSPLRTPHGRCSFRPPCPEEDSPHHKLVGTSIRSRCGSHVCYNDTTESWNDGTGSTRMHIKRLEISGFKSFADRTEIELPPGITAVVGPNGSGKSNIAEALRWVLGEQSAKSLRGARMEDVIFAGSDGRKPINYCEVSLTLDNEDGRLPLDYREITVTRRLYRSGESEYRLNRQTCRLKDVIDLFLDTGLGKEAYSMIGQGRIDEVLSNRPEDRRGIFEDAAGIVKFKARKREALKKLEDTKANMMRVEDVIHELTEQATPLAAEAERERQYRALQEEAATIAGRLAVHRIEQTHMEYQRAQDEAVKAEQAAAQEAAALADAEAHLEQRRLELVRQDRELEEIQSSWASWQAEREREEGQRRLLEERVTHLDQTWTEAKNRLQDLISRRETAQGELQRLEAEVRSAEAELEERRRRLEEAEGGYGDAAGTGLEIRLEECKAELIERLNQAAAARNEERHRREALEVAARRRDRLMEESAERSREAQDLKAKLEEVQRQKETVENRVKSLEEADRDRVAQERQLRGRMDQAENGWRRDREQLAALVSKWEVMKDLEESYGGYGRGVKTVLTAAKAGKLSGVLGAVAEVIRVPDGLDSAVEAALGPALQYVVVRDEDAGRQAIEYLKRAKEGRITCIPLSVIRPRTMSEADRQTLSGAPGWVGVAADLVKAEPAFQSLVSYLLGQVAVAKDLRGAVEMARRVRRRYRVVTLEGDVVHPGGTMSGGAPIKGSGSLLSRRRQVELMAQQVDEQRKRVDKGEETLRTLREEEAVLGRAAAENERALHEARKEGNRLQGIQDDLGARLKSLIERLEWDRFEMDRLSQEVDEQTRYMEQARERTVQAERQAALVQEKISALEVERRAMEGQLEERRAIITELKVQLASLRERRAYAVHQREAKVSELRELQRQIAALEKEIGELEKRRDETRSRLITISEQLEEGQSLAAERLRELQDAKEARLREAEAVKRAEAAVAARRQGLHRLEQDLHAWTVRRERLQVELRHALDDLAENFHMGFERAKERFGDVEDPGPLSRRLEELRRSMQSLEPVRSGAVEEYGRLRERLDFLSAQRDDLLAASARLNDLIREMDDEMSSRFLATVKEVGAQFQEVFVRLFGGGRAQLELTDPADPLGTGVEIAAQPPGKKLQTLSLLSGGERALTAIALLFAILRVNPVPVCVLDEVDAALDEANVHRFAKYLREFSHETQFVVITHRKGTMEQADALYGVAMEEAGVSKLVAVRMVDPEPEEQTAS</sequence>
<dbReference type="InterPro" id="IPR036277">
    <property type="entry name" value="SMC_hinge_sf"/>
</dbReference>
<dbReference type="GO" id="GO:0007059">
    <property type="term" value="P:chromosome segregation"/>
    <property type="evidence" value="ECO:0007669"/>
    <property type="project" value="UniProtKB-UniRule"/>
</dbReference>
<dbReference type="CDD" id="cd03278">
    <property type="entry name" value="ABC_SMC_barmotin"/>
    <property type="match status" value="2"/>
</dbReference>
<evidence type="ECO:0000256" key="2">
    <source>
        <dbReference type="ARBA" id="ARBA00022490"/>
    </source>
</evidence>
<keyword evidence="2 7" id="KW-0963">Cytoplasm</keyword>
<dbReference type="Gene3D" id="1.10.287.1490">
    <property type="match status" value="1"/>
</dbReference>
<evidence type="ECO:0000256" key="1">
    <source>
        <dbReference type="ARBA" id="ARBA00004496"/>
    </source>
</evidence>
<dbReference type="GO" id="GO:0005694">
    <property type="term" value="C:chromosome"/>
    <property type="evidence" value="ECO:0007669"/>
    <property type="project" value="InterPro"/>
</dbReference>
<comment type="subcellular location">
    <subcellularLocation>
        <location evidence="1 7">Cytoplasm</location>
    </subcellularLocation>
</comment>
<dbReference type="Gene3D" id="1.20.1060.20">
    <property type="match status" value="1"/>
</dbReference>
<dbReference type="SMART" id="SM00968">
    <property type="entry name" value="SMC_hinge"/>
    <property type="match status" value="1"/>
</dbReference>
<dbReference type="Proteomes" id="UP000231932">
    <property type="component" value="Chromosome"/>
</dbReference>
<gene>
    <name evidence="7 10" type="primary">smc</name>
    <name evidence="10" type="ORF">CVV65_09160</name>
</gene>
<dbReference type="EMBL" id="CP024955">
    <property type="protein sequence ID" value="ATY85072.1"/>
    <property type="molecule type" value="Genomic_DNA"/>
</dbReference>
<evidence type="ECO:0000256" key="3">
    <source>
        <dbReference type="ARBA" id="ARBA00022741"/>
    </source>
</evidence>
<evidence type="ECO:0000256" key="7">
    <source>
        <dbReference type="HAMAP-Rule" id="MF_01894"/>
    </source>
</evidence>
<name>A0A2K8N9G5_9BACL</name>
<keyword evidence="6 7" id="KW-0238">DNA-binding</keyword>
<dbReference type="PANTHER" id="PTHR43977">
    <property type="entry name" value="STRUCTURAL MAINTENANCE OF CHROMOSOMES PROTEIN 3"/>
    <property type="match status" value="1"/>
</dbReference>
<feature type="compositionally biased region" description="Basic and acidic residues" evidence="8">
    <location>
        <begin position="1"/>
        <end position="10"/>
    </location>
</feature>
<feature type="binding site" evidence="7">
    <location>
        <begin position="221"/>
        <end position="228"/>
    </location>
    <ligand>
        <name>ATP</name>
        <dbReference type="ChEBI" id="CHEBI:30616"/>
    </ligand>
</feature>
<dbReference type="InterPro" id="IPR011890">
    <property type="entry name" value="SMC_prok"/>
</dbReference>
<dbReference type="GO" id="GO:0030261">
    <property type="term" value="P:chromosome condensation"/>
    <property type="evidence" value="ECO:0007669"/>
    <property type="project" value="InterPro"/>
</dbReference>
<feature type="domain" description="SMC hinge" evidence="9">
    <location>
        <begin position="710"/>
        <end position="829"/>
    </location>
</feature>
<evidence type="ECO:0000256" key="5">
    <source>
        <dbReference type="ARBA" id="ARBA00023054"/>
    </source>
</evidence>
<dbReference type="GO" id="GO:0005524">
    <property type="term" value="F:ATP binding"/>
    <property type="evidence" value="ECO:0007669"/>
    <property type="project" value="UniProtKB-UniRule"/>
</dbReference>
<feature type="coiled-coil region" evidence="7">
    <location>
        <begin position="514"/>
        <end position="644"/>
    </location>
</feature>
<feature type="coiled-coil region" evidence="7">
    <location>
        <begin position="948"/>
        <end position="1129"/>
    </location>
</feature>
<comment type="function">
    <text evidence="7">Required for chromosome condensation and partitioning.</text>
</comment>
<dbReference type="InterPro" id="IPR024704">
    <property type="entry name" value="SMC"/>
</dbReference>
<dbReference type="GO" id="GO:0007062">
    <property type="term" value="P:sister chromatid cohesion"/>
    <property type="evidence" value="ECO:0007669"/>
    <property type="project" value="InterPro"/>
</dbReference>
<keyword evidence="11" id="KW-1185">Reference proteome</keyword>
<dbReference type="PIRSF" id="PIRSF005719">
    <property type="entry name" value="SMC"/>
    <property type="match status" value="1"/>
</dbReference>
<dbReference type="KEGG" id="kyr:CVV65_09160"/>
<dbReference type="GO" id="GO:0003677">
    <property type="term" value="F:DNA binding"/>
    <property type="evidence" value="ECO:0007669"/>
    <property type="project" value="UniProtKB-UniRule"/>
</dbReference>
<keyword evidence="4 7" id="KW-0067">ATP-binding</keyword>
<comment type="domain">
    <text evidence="7">Contains large globular domains required for ATP hydrolysis at each terminus and a third globular domain forming a flexible hinge near the middle of the molecule. These domains are separated by coiled-coil structures.</text>
</comment>
<evidence type="ECO:0000313" key="10">
    <source>
        <dbReference type="EMBL" id="ATY85072.1"/>
    </source>
</evidence>
<dbReference type="InterPro" id="IPR027417">
    <property type="entry name" value="P-loop_NTPase"/>
</dbReference>
<evidence type="ECO:0000256" key="6">
    <source>
        <dbReference type="ARBA" id="ARBA00023125"/>
    </source>
</evidence>
<dbReference type="Gene3D" id="3.30.70.1620">
    <property type="match status" value="1"/>
</dbReference>
<evidence type="ECO:0000259" key="9">
    <source>
        <dbReference type="SMART" id="SM00968"/>
    </source>
</evidence>
<dbReference type="InterPro" id="IPR003395">
    <property type="entry name" value="RecF/RecN/SMC_N"/>
</dbReference>
<dbReference type="FunFam" id="3.40.50.300:FF:000901">
    <property type="entry name" value="Chromosome partition protein Smc"/>
    <property type="match status" value="1"/>
</dbReference>
<feature type="coiled-coil region" evidence="7">
    <location>
        <begin position="423"/>
        <end position="471"/>
    </location>
</feature>
<comment type="similarity">
    <text evidence="7">Belongs to the SMC family.</text>
</comment>
<dbReference type="InterPro" id="IPR010935">
    <property type="entry name" value="SMC_hinge"/>
</dbReference>
<dbReference type="Gene3D" id="3.40.50.300">
    <property type="entry name" value="P-loop containing nucleotide triphosphate hydrolases"/>
    <property type="match status" value="2"/>
</dbReference>
<keyword evidence="3 7" id="KW-0547">Nucleotide-binding</keyword>
<dbReference type="FunFam" id="3.40.50.300:FF:000984">
    <property type="entry name" value="Chromosome partition protein Smc"/>
    <property type="match status" value="1"/>
</dbReference>
<dbReference type="SUPFAM" id="SSF52540">
    <property type="entry name" value="P-loop containing nucleoside triphosphate hydrolases"/>
    <property type="match status" value="1"/>
</dbReference>
<comment type="subunit">
    <text evidence="7">Homodimer.</text>
</comment>
<reference evidence="11" key="1">
    <citation type="submission" date="2017-11" db="EMBL/GenBank/DDBJ databases">
        <title>Complete Genome Sequence of Kyrpidia sp. Strain EA-1, a thermophilic, hydrogen-oxidizing Bacterium, isolated from the Azores.</title>
        <authorList>
            <person name="Reiner J.E."/>
            <person name="Lapp C.J."/>
            <person name="Bunk B."/>
            <person name="Gescher J."/>
        </authorList>
    </citation>
    <scope>NUCLEOTIDE SEQUENCE [LARGE SCALE GENOMIC DNA]</scope>
    <source>
        <strain evidence="11">EA-1</strain>
    </source>
</reference>
<evidence type="ECO:0000313" key="11">
    <source>
        <dbReference type="Proteomes" id="UP000231932"/>
    </source>
</evidence>
<dbReference type="GO" id="GO:0006260">
    <property type="term" value="P:DNA replication"/>
    <property type="evidence" value="ECO:0007669"/>
    <property type="project" value="UniProtKB-UniRule"/>
</dbReference>
<feature type="coiled-coil region" evidence="7">
    <location>
        <begin position="356"/>
        <end position="390"/>
    </location>
</feature>
<dbReference type="GO" id="GO:0016887">
    <property type="term" value="F:ATP hydrolysis activity"/>
    <property type="evidence" value="ECO:0007669"/>
    <property type="project" value="InterPro"/>
</dbReference>
<dbReference type="Pfam" id="PF02463">
    <property type="entry name" value="SMC_N"/>
    <property type="match status" value="1"/>
</dbReference>
<dbReference type="SUPFAM" id="SSF75553">
    <property type="entry name" value="Smc hinge domain"/>
    <property type="match status" value="1"/>
</dbReference>
<dbReference type="HAMAP" id="MF_01894">
    <property type="entry name" value="Smc_prok"/>
    <property type="match status" value="1"/>
</dbReference>
<proteinExistence type="inferred from homology"/>
<protein>
    <recommendedName>
        <fullName evidence="7">Chromosome partition protein Smc</fullName>
    </recommendedName>
</protein>
<accession>A0A2K8N9G5</accession>